<reference evidence="1" key="1">
    <citation type="submission" date="2022-12" db="EMBL/GenBank/DDBJ databases">
        <authorList>
            <person name="Krivoruchko A.V."/>
            <person name="Elkin A."/>
        </authorList>
    </citation>
    <scope>NUCLEOTIDE SEQUENCE</scope>
    <source>
        <strain evidence="1">IEGM 1388</strain>
    </source>
</reference>
<accession>A0ABT4MWH6</accession>
<dbReference type="Proteomes" id="UP001067235">
    <property type="component" value="Unassembled WGS sequence"/>
</dbReference>
<evidence type="ECO:0000313" key="1">
    <source>
        <dbReference type="EMBL" id="MCZ4551327.1"/>
    </source>
</evidence>
<dbReference type="Gene3D" id="3.10.105.10">
    <property type="entry name" value="Dipeptide-binding Protein, Domain 3"/>
    <property type="match status" value="1"/>
</dbReference>
<proteinExistence type="predicted"/>
<protein>
    <submittedName>
        <fullName evidence="1">Uncharacterized protein</fullName>
    </submittedName>
</protein>
<dbReference type="RefSeq" id="WP_301572119.1">
    <property type="nucleotide sequence ID" value="NZ_JAPWIE010000004.1"/>
</dbReference>
<evidence type="ECO:0000313" key="2">
    <source>
        <dbReference type="Proteomes" id="UP001067235"/>
    </source>
</evidence>
<organism evidence="1 2">
    <name type="scientific">Gordonia rubripertincta</name>
    <name type="common">Rhodococcus corallinus</name>
    <dbReference type="NCBI Taxonomy" id="36822"/>
    <lineage>
        <taxon>Bacteria</taxon>
        <taxon>Bacillati</taxon>
        <taxon>Actinomycetota</taxon>
        <taxon>Actinomycetes</taxon>
        <taxon>Mycobacteriales</taxon>
        <taxon>Gordoniaceae</taxon>
        <taxon>Gordonia</taxon>
    </lineage>
</organism>
<dbReference type="SUPFAM" id="SSF53850">
    <property type="entry name" value="Periplasmic binding protein-like II"/>
    <property type="match status" value="1"/>
</dbReference>
<gene>
    <name evidence="1" type="ORF">O4213_15155</name>
</gene>
<sequence>MPNKRRNSSTNSRPTGHHCRSLWNTFHSTSRGNYTGISDPDLDAALDTGRTAATVEERLAAYDVVQQRLVELNPGLWYPRSAPTVVSGNNVGGVEMYTVGSALPEELWLS</sequence>
<dbReference type="EMBL" id="JAPWIE010000004">
    <property type="protein sequence ID" value="MCZ4551327.1"/>
    <property type="molecule type" value="Genomic_DNA"/>
</dbReference>
<keyword evidence="2" id="KW-1185">Reference proteome</keyword>
<comment type="caution">
    <text evidence="1">The sequence shown here is derived from an EMBL/GenBank/DDBJ whole genome shotgun (WGS) entry which is preliminary data.</text>
</comment>
<name>A0ABT4MWH6_GORRU</name>